<organism evidence="5 6">
    <name type="scientific">Flagellimonas algicola</name>
    <dbReference type="NCBI Taxonomy" id="2583815"/>
    <lineage>
        <taxon>Bacteria</taxon>
        <taxon>Pseudomonadati</taxon>
        <taxon>Bacteroidota</taxon>
        <taxon>Flavobacteriia</taxon>
        <taxon>Flavobacteriales</taxon>
        <taxon>Flavobacteriaceae</taxon>
        <taxon>Flagellimonas</taxon>
    </lineage>
</organism>
<keyword evidence="3" id="KW-0804">Transcription</keyword>
<evidence type="ECO:0000256" key="3">
    <source>
        <dbReference type="ARBA" id="ARBA00023163"/>
    </source>
</evidence>
<dbReference type="InterPro" id="IPR000524">
    <property type="entry name" value="Tscrpt_reg_HTH_GntR"/>
</dbReference>
<keyword evidence="1" id="KW-0805">Transcription regulation</keyword>
<dbReference type="InterPro" id="IPR036390">
    <property type="entry name" value="WH_DNA-bd_sf"/>
</dbReference>
<dbReference type="SMART" id="SM00345">
    <property type="entry name" value="HTH_GNTR"/>
    <property type="match status" value="1"/>
</dbReference>
<protein>
    <submittedName>
        <fullName evidence="5">FadR family transcriptional regulator</fullName>
    </submittedName>
</protein>
<keyword evidence="2" id="KW-0238">DNA-binding</keyword>
<dbReference type="InterPro" id="IPR036388">
    <property type="entry name" value="WH-like_DNA-bd_sf"/>
</dbReference>
<dbReference type="CDD" id="cd07377">
    <property type="entry name" value="WHTH_GntR"/>
    <property type="match status" value="1"/>
</dbReference>
<reference evidence="5 6" key="1">
    <citation type="submission" date="2019-05" db="EMBL/GenBank/DDBJ databases">
        <title>Flagellimonas sp. AsT0115, sp. nov., isolated from a marine red algae, Asparagopsis taxiformis.</title>
        <authorList>
            <person name="Kim J."/>
            <person name="Jeong S.E."/>
            <person name="Jeon C.O."/>
        </authorList>
    </citation>
    <scope>NUCLEOTIDE SEQUENCE [LARGE SCALE GENOMIC DNA]</scope>
    <source>
        <strain evidence="5 6">AsT0115</strain>
    </source>
</reference>
<dbReference type="PRINTS" id="PR00035">
    <property type="entry name" value="HTHGNTR"/>
</dbReference>
<dbReference type="InterPro" id="IPR011711">
    <property type="entry name" value="GntR_C"/>
</dbReference>
<dbReference type="InterPro" id="IPR008920">
    <property type="entry name" value="TF_FadR/GntR_C"/>
</dbReference>
<dbReference type="Proteomes" id="UP000751614">
    <property type="component" value="Unassembled WGS sequence"/>
</dbReference>
<dbReference type="PROSITE" id="PS50949">
    <property type="entry name" value="HTH_GNTR"/>
    <property type="match status" value="1"/>
</dbReference>
<dbReference type="Gene3D" id="1.10.10.10">
    <property type="entry name" value="Winged helix-like DNA-binding domain superfamily/Winged helix DNA-binding domain"/>
    <property type="match status" value="1"/>
</dbReference>
<evidence type="ECO:0000313" key="5">
    <source>
        <dbReference type="EMBL" id="TMU50606.1"/>
    </source>
</evidence>
<dbReference type="RefSeq" id="WP_138839264.1">
    <property type="nucleotide sequence ID" value="NZ_VCNI01000005.1"/>
</dbReference>
<dbReference type="SMART" id="SM00895">
    <property type="entry name" value="FCD"/>
    <property type="match status" value="1"/>
</dbReference>
<dbReference type="Gene3D" id="1.20.120.530">
    <property type="entry name" value="GntR ligand-binding domain-like"/>
    <property type="match status" value="1"/>
</dbReference>
<dbReference type="Pfam" id="PF00392">
    <property type="entry name" value="GntR"/>
    <property type="match status" value="1"/>
</dbReference>
<gene>
    <name evidence="5" type="ORF">FGG15_18840</name>
</gene>
<sequence>MFEPIEKRESLSGRVEAELTKAIRVGQYQPLQKIPTEHELCSIFNVSRTVVREAIKGLNAKGIVDVRKGSGVYVSEMSIQNASETLNLFFGLSSNEDVLLHTIDSRAMIEPMIASKSAVIRKKKHIDQLEENMEKMRQCPLESKNEEAELDNQFHRIILDCIDNPVLHLLVDPIFNLMPKFKFGVFGKTITGNLQEEKNTLLHYHQQITDAISGKHPLRAESYMKEHLKVTRENYIKALKP</sequence>
<comment type="caution">
    <text evidence="5">The sequence shown here is derived from an EMBL/GenBank/DDBJ whole genome shotgun (WGS) entry which is preliminary data.</text>
</comment>
<evidence type="ECO:0000259" key="4">
    <source>
        <dbReference type="PROSITE" id="PS50949"/>
    </source>
</evidence>
<dbReference type="SUPFAM" id="SSF48008">
    <property type="entry name" value="GntR ligand-binding domain-like"/>
    <property type="match status" value="1"/>
</dbReference>
<proteinExistence type="predicted"/>
<keyword evidence="6" id="KW-1185">Reference proteome</keyword>
<dbReference type="PANTHER" id="PTHR43537:SF5">
    <property type="entry name" value="UXU OPERON TRANSCRIPTIONAL REGULATOR"/>
    <property type="match status" value="1"/>
</dbReference>
<evidence type="ECO:0000256" key="2">
    <source>
        <dbReference type="ARBA" id="ARBA00023125"/>
    </source>
</evidence>
<dbReference type="PANTHER" id="PTHR43537">
    <property type="entry name" value="TRANSCRIPTIONAL REGULATOR, GNTR FAMILY"/>
    <property type="match status" value="1"/>
</dbReference>
<name>A0ABY2WH71_9FLAO</name>
<evidence type="ECO:0000313" key="6">
    <source>
        <dbReference type="Proteomes" id="UP000751614"/>
    </source>
</evidence>
<feature type="domain" description="HTH gntR-type" evidence="4">
    <location>
        <begin position="9"/>
        <end position="77"/>
    </location>
</feature>
<dbReference type="SUPFAM" id="SSF46785">
    <property type="entry name" value="Winged helix' DNA-binding domain"/>
    <property type="match status" value="1"/>
</dbReference>
<dbReference type="EMBL" id="VCNI01000005">
    <property type="protein sequence ID" value="TMU50606.1"/>
    <property type="molecule type" value="Genomic_DNA"/>
</dbReference>
<dbReference type="Pfam" id="PF07729">
    <property type="entry name" value="FCD"/>
    <property type="match status" value="1"/>
</dbReference>
<accession>A0ABY2WH71</accession>
<evidence type="ECO:0000256" key="1">
    <source>
        <dbReference type="ARBA" id="ARBA00023015"/>
    </source>
</evidence>